<evidence type="ECO:0000313" key="4">
    <source>
        <dbReference type="Proteomes" id="UP000562045"/>
    </source>
</evidence>
<proteinExistence type="predicted"/>
<evidence type="ECO:0000256" key="2">
    <source>
        <dbReference type="SAM" id="Phobius"/>
    </source>
</evidence>
<name>A0A7Z0CKI6_9ACTN</name>
<dbReference type="Proteomes" id="UP000562045">
    <property type="component" value="Unassembled WGS sequence"/>
</dbReference>
<comment type="caution">
    <text evidence="3">The sequence shown here is derived from an EMBL/GenBank/DDBJ whole genome shotgun (WGS) entry which is preliminary data.</text>
</comment>
<dbReference type="AlphaFoldDB" id="A0A7Z0CKI6"/>
<dbReference type="EMBL" id="JACBZM010000001">
    <property type="protein sequence ID" value="NYI44189.1"/>
    <property type="molecule type" value="Genomic_DNA"/>
</dbReference>
<accession>A0A7Z0CKI6</accession>
<organism evidence="3 4">
    <name type="scientific">Nocardioides aromaticivorans</name>
    <dbReference type="NCBI Taxonomy" id="200618"/>
    <lineage>
        <taxon>Bacteria</taxon>
        <taxon>Bacillati</taxon>
        <taxon>Actinomycetota</taxon>
        <taxon>Actinomycetes</taxon>
        <taxon>Propionibacteriales</taxon>
        <taxon>Nocardioidaceae</taxon>
        <taxon>Nocardioides</taxon>
    </lineage>
</organism>
<reference evidence="3 4" key="1">
    <citation type="submission" date="2020-07" db="EMBL/GenBank/DDBJ databases">
        <title>Sequencing the genomes of 1000 actinobacteria strains.</title>
        <authorList>
            <person name="Klenk H.-P."/>
        </authorList>
    </citation>
    <scope>NUCLEOTIDE SEQUENCE [LARGE SCALE GENOMIC DNA]</scope>
    <source>
        <strain evidence="3 4">DSM 15131</strain>
    </source>
</reference>
<dbReference type="RefSeq" id="WP_179648119.1">
    <property type="nucleotide sequence ID" value="NZ_CP022295.1"/>
</dbReference>
<evidence type="ECO:0000313" key="3">
    <source>
        <dbReference type="EMBL" id="NYI44189.1"/>
    </source>
</evidence>
<sequence>MRTTPLTHKHRATEPVPVGERPDATRAHRAARTNDLPIAAILGIILVLLAVYFTVRG</sequence>
<keyword evidence="2" id="KW-0472">Membrane</keyword>
<protein>
    <submittedName>
        <fullName evidence="3">Uncharacterized protein</fullName>
    </submittedName>
</protein>
<evidence type="ECO:0000256" key="1">
    <source>
        <dbReference type="SAM" id="MobiDB-lite"/>
    </source>
</evidence>
<gene>
    <name evidence="3" type="ORF">BJ993_001269</name>
</gene>
<feature type="region of interest" description="Disordered" evidence="1">
    <location>
        <begin position="1"/>
        <end position="28"/>
    </location>
</feature>
<keyword evidence="2" id="KW-1133">Transmembrane helix</keyword>
<feature type="transmembrane region" description="Helical" evidence="2">
    <location>
        <begin position="36"/>
        <end position="55"/>
    </location>
</feature>
<keyword evidence="2" id="KW-0812">Transmembrane</keyword>